<protein>
    <submittedName>
        <fullName evidence="5">Uncharacterized protein LOC111116073</fullName>
    </submittedName>
</protein>
<dbReference type="SUPFAM" id="SSF47473">
    <property type="entry name" value="EF-hand"/>
    <property type="match status" value="1"/>
</dbReference>
<dbReference type="KEGG" id="cvn:111116073"/>
<feature type="signal peptide" evidence="2">
    <location>
        <begin position="1"/>
        <end position="18"/>
    </location>
</feature>
<dbReference type="GeneID" id="111116073"/>
<sequence length="146" mass="15894">MLVQAVAVFCTLLLSVHGAGMTLESMAALIIHQIDPSGSHVTYDQMRHLISQDYDRNNDGCVSVSEFTQVWTAGYPDSVEVARKFFHNMDMDGNHCMDDIEALVNGIRNNQHLTINYPLGAHDVAVIMEVYHPTTGSSGSGTGLVG</sequence>
<keyword evidence="2" id="KW-0732">Signal</keyword>
<evidence type="ECO:0000313" key="4">
    <source>
        <dbReference type="Proteomes" id="UP000694844"/>
    </source>
</evidence>
<dbReference type="InterPro" id="IPR002048">
    <property type="entry name" value="EF_hand_dom"/>
</dbReference>
<dbReference type="PROSITE" id="PS50222">
    <property type="entry name" value="EF_HAND_2"/>
    <property type="match status" value="1"/>
</dbReference>
<accession>A0A8B8C4Z8</accession>
<organism evidence="4 5">
    <name type="scientific">Crassostrea virginica</name>
    <name type="common">Eastern oyster</name>
    <dbReference type="NCBI Taxonomy" id="6565"/>
    <lineage>
        <taxon>Eukaryota</taxon>
        <taxon>Metazoa</taxon>
        <taxon>Spiralia</taxon>
        <taxon>Lophotrochozoa</taxon>
        <taxon>Mollusca</taxon>
        <taxon>Bivalvia</taxon>
        <taxon>Autobranchia</taxon>
        <taxon>Pteriomorphia</taxon>
        <taxon>Ostreida</taxon>
        <taxon>Ostreoidea</taxon>
        <taxon>Ostreidae</taxon>
        <taxon>Crassostrea</taxon>
    </lineage>
</organism>
<dbReference type="InterPro" id="IPR018247">
    <property type="entry name" value="EF_Hand_1_Ca_BS"/>
</dbReference>
<reference evidence="5" key="1">
    <citation type="submission" date="2025-08" db="UniProtKB">
        <authorList>
            <consortium name="RefSeq"/>
        </authorList>
    </citation>
    <scope>IDENTIFICATION</scope>
    <source>
        <tissue evidence="5">Whole sample</tissue>
    </source>
</reference>
<dbReference type="AlphaFoldDB" id="A0A8B8C4Z8"/>
<dbReference type="Gene3D" id="1.10.238.10">
    <property type="entry name" value="EF-hand"/>
    <property type="match status" value="1"/>
</dbReference>
<feature type="domain" description="EF-hand" evidence="3">
    <location>
        <begin position="41"/>
        <end position="77"/>
    </location>
</feature>
<dbReference type="InterPro" id="IPR011992">
    <property type="entry name" value="EF-hand-dom_pair"/>
</dbReference>
<dbReference type="Proteomes" id="UP000694844">
    <property type="component" value="Chromosome 9"/>
</dbReference>
<name>A0A8B8C4Z8_CRAVI</name>
<dbReference type="PROSITE" id="PS00018">
    <property type="entry name" value="EF_HAND_1"/>
    <property type="match status" value="1"/>
</dbReference>
<keyword evidence="1" id="KW-0106">Calcium</keyword>
<dbReference type="RefSeq" id="XP_022310767.1">
    <property type="nucleotide sequence ID" value="XM_022455059.1"/>
</dbReference>
<evidence type="ECO:0000256" key="2">
    <source>
        <dbReference type="SAM" id="SignalP"/>
    </source>
</evidence>
<evidence type="ECO:0000256" key="1">
    <source>
        <dbReference type="ARBA" id="ARBA00022837"/>
    </source>
</evidence>
<dbReference type="GO" id="GO:0005509">
    <property type="term" value="F:calcium ion binding"/>
    <property type="evidence" value="ECO:0007669"/>
    <property type="project" value="InterPro"/>
</dbReference>
<evidence type="ECO:0000313" key="5">
    <source>
        <dbReference type="RefSeq" id="XP_022310767.1"/>
    </source>
</evidence>
<evidence type="ECO:0000259" key="3">
    <source>
        <dbReference type="PROSITE" id="PS50222"/>
    </source>
</evidence>
<proteinExistence type="predicted"/>
<feature type="chain" id="PRO_5034813463" evidence="2">
    <location>
        <begin position="19"/>
        <end position="146"/>
    </location>
</feature>
<keyword evidence="4" id="KW-1185">Reference proteome</keyword>
<gene>
    <name evidence="5" type="primary">LOC111116073</name>
</gene>